<keyword evidence="1" id="KW-1133">Transmembrane helix</keyword>
<gene>
    <name evidence="3" type="ORF">BC938DRAFT_482220</name>
</gene>
<dbReference type="Proteomes" id="UP000274822">
    <property type="component" value="Unassembled WGS sequence"/>
</dbReference>
<evidence type="ECO:0000256" key="1">
    <source>
        <dbReference type="SAM" id="Phobius"/>
    </source>
</evidence>
<name>A0A433QED6_9FUNG</name>
<dbReference type="Pfam" id="PF00615">
    <property type="entry name" value="RGS"/>
    <property type="match status" value="1"/>
</dbReference>
<dbReference type="SUPFAM" id="SSF48097">
    <property type="entry name" value="Regulator of G-protein signaling, RGS"/>
    <property type="match status" value="1"/>
</dbReference>
<keyword evidence="1" id="KW-0812">Transmembrane</keyword>
<dbReference type="InterPro" id="IPR016137">
    <property type="entry name" value="RGS"/>
</dbReference>
<feature type="transmembrane region" description="Helical" evidence="1">
    <location>
        <begin position="176"/>
        <end position="198"/>
    </location>
</feature>
<protein>
    <recommendedName>
        <fullName evidence="2">RGS domain-containing protein</fullName>
    </recommendedName>
</protein>
<dbReference type="PANTHER" id="PTHR10845">
    <property type="entry name" value="REGULATOR OF G PROTEIN SIGNALING"/>
    <property type="match status" value="1"/>
</dbReference>
<dbReference type="InterPro" id="IPR036305">
    <property type="entry name" value="RGS_sf"/>
</dbReference>
<feature type="transmembrane region" description="Helical" evidence="1">
    <location>
        <begin position="20"/>
        <end position="41"/>
    </location>
</feature>
<organism evidence="3 4">
    <name type="scientific">Jimgerdemannia flammicorona</name>
    <dbReference type="NCBI Taxonomy" id="994334"/>
    <lineage>
        <taxon>Eukaryota</taxon>
        <taxon>Fungi</taxon>
        <taxon>Fungi incertae sedis</taxon>
        <taxon>Mucoromycota</taxon>
        <taxon>Mucoromycotina</taxon>
        <taxon>Endogonomycetes</taxon>
        <taxon>Endogonales</taxon>
        <taxon>Endogonaceae</taxon>
        <taxon>Jimgerdemannia</taxon>
    </lineage>
</organism>
<sequence>MPFLVPPAVSIYHIVGYDAGAVVYGLIVGTSTVAFFIRGQIQKKQELVARSPAYTTICGLANMLLGVLNLLNIANLGRFPCFLVSLCLCSHLLQPPYSHLHVAQQTFWASYLGYVPFILAFCARGARLYYTYRLNETKLAGKPLEPMLPDEMPRGAKGRFFRVYRQATQGTIDQRITWIFTATMAINSMWLIAGTFAVRRVEGQPSNAILPDISYYCDNSWPYYPLYGVLGVWLVVAMPILVFSLWNTNDAYQIRNDIFVTIFAGFPGFALYFTWRFIPAFERDYETWNQTNWPVIALLVSHFAYCILPLWRSWHIVHVPQELVDTDDFEHVLTDEHLFAEFSQFSVTDFCAENTRFIEDYQQLKLKTVETFNHIYGTGTGGLTVPLAMHDKSQAKKSKLPFRFTKRSSNNLSLVSAVGNPTLSTPTLNIFQSITGVQDVSGETRVPESLLFLYRTFYQNYIEPGSLLEVNITGKCLKTIQRKVETGDFTLDIFDEAKKEVLDSLYYNTYKKFIKKMSRRSIRPSKISKTTTKNSAKELTNDVIEMKSY</sequence>
<feature type="transmembrane region" description="Helical" evidence="1">
    <location>
        <begin position="53"/>
        <end position="74"/>
    </location>
</feature>
<feature type="domain" description="RGS" evidence="2">
    <location>
        <begin position="328"/>
        <end position="515"/>
    </location>
</feature>
<feature type="transmembrane region" description="Helical" evidence="1">
    <location>
        <begin position="108"/>
        <end position="130"/>
    </location>
</feature>
<dbReference type="EMBL" id="RBNJ01007056">
    <property type="protein sequence ID" value="RUS28170.1"/>
    <property type="molecule type" value="Genomic_DNA"/>
</dbReference>
<evidence type="ECO:0000259" key="2">
    <source>
        <dbReference type="PROSITE" id="PS50132"/>
    </source>
</evidence>
<feature type="transmembrane region" description="Helical" evidence="1">
    <location>
        <begin position="224"/>
        <end position="246"/>
    </location>
</feature>
<dbReference type="SMART" id="SM00315">
    <property type="entry name" value="RGS"/>
    <property type="match status" value="1"/>
</dbReference>
<evidence type="ECO:0000313" key="4">
    <source>
        <dbReference type="Proteomes" id="UP000274822"/>
    </source>
</evidence>
<proteinExistence type="predicted"/>
<feature type="transmembrane region" description="Helical" evidence="1">
    <location>
        <begin position="258"/>
        <end position="278"/>
    </location>
</feature>
<evidence type="ECO:0000313" key="3">
    <source>
        <dbReference type="EMBL" id="RUS28170.1"/>
    </source>
</evidence>
<keyword evidence="4" id="KW-1185">Reference proteome</keyword>
<dbReference type="PROSITE" id="PS50132">
    <property type="entry name" value="RGS"/>
    <property type="match status" value="1"/>
</dbReference>
<dbReference type="InterPro" id="IPR044926">
    <property type="entry name" value="RGS_subdomain_2"/>
</dbReference>
<accession>A0A433QED6</accession>
<keyword evidence="1" id="KW-0472">Membrane</keyword>
<comment type="caution">
    <text evidence="3">The sequence shown here is derived from an EMBL/GenBank/DDBJ whole genome shotgun (WGS) entry which is preliminary data.</text>
</comment>
<reference evidence="3 4" key="1">
    <citation type="journal article" date="2018" name="New Phytol.">
        <title>Phylogenomics of Endogonaceae and evolution of mycorrhizas within Mucoromycota.</title>
        <authorList>
            <person name="Chang Y."/>
            <person name="Desiro A."/>
            <person name="Na H."/>
            <person name="Sandor L."/>
            <person name="Lipzen A."/>
            <person name="Clum A."/>
            <person name="Barry K."/>
            <person name="Grigoriev I.V."/>
            <person name="Martin F.M."/>
            <person name="Stajich J.E."/>
            <person name="Smith M.E."/>
            <person name="Bonito G."/>
            <person name="Spatafora J.W."/>
        </authorList>
    </citation>
    <scope>NUCLEOTIDE SEQUENCE [LARGE SCALE GENOMIC DNA]</scope>
    <source>
        <strain evidence="3 4">AD002</strain>
    </source>
</reference>
<dbReference type="Gene3D" id="1.10.167.10">
    <property type="entry name" value="Regulator of G-protein Signalling 4, domain 2"/>
    <property type="match status" value="1"/>
</dbReference>
<dbReference type="PANTHER" id="PTHR10845:SF192">
    <property type="entry name" value="DOUBLE HIT, ISOFORM B"/>
    <property type="match status" value="1"/>
</dbReference>
<dbReference type="AlphaFoldDB" id="A0A433QED6"/>